<dbReference type="EMBL" id="VYTZ01000010">
    <property type="protein sequence ID" value="KAA9375810.1"/>
    <property type="molecule type" value="Genomic_DNA"/>
</dbReference>
<reference evidence="1 2" key="1">
    <citation type="submission" date="2019-09" db="EMBL/GenBank/DDBJ databases">
        <title>Screening of Novel Bioactive Compounds from Soil-Associated.</title>
        <authorList>
            <person name="Gong X."/>
        </authorList>
    </citation>
    <scope>NUCLEOTIDE SEQUENCE [LARGE SCALE GENOMIC DNA]</scope>
    <source>
        <strain evidence="1 2">Gxj-6</strain>
    </source>
</reference>
<gene>
    <name evidence="1" type="ORF">F5972_26905</name>
</gene>
<proteinExistence type="predicted"/>
<keyword evidence="2" id="KW-1185">Reference proteome</keyword>
<accession>A0A5J5JZW1</accession>
<evidence type="ECO:0000313" key="1">
    <source>
        <dbReference type="EMBL" id="KAA9375810.1"/>
    </source>
</evidence>
<dbReference type="AlphaFoldDB" id="A0A5J5JZW1"/>
<sequence length="67" mass="7039">MTTSQRTVIDLASVRLDGGHLGLVAADLLDRNLAHSDDLAAALAPYAAAYGLPDATGQEFLEHLTHP</sequence>
<protein>
    <submittedName>
        <fullName evidence="1">Uncharacterized protein</fullName>
    </submittedName>
</protein>
<comment type="caution">
    <text evidence="1">The sequence shown here is derived from an EMBL/GenBank/DDBJ whole genome shotgun (WGS) entry which is preliminary data.</text>
</comment>
<organism evidence="1 2">
    <name type="scientific">Microbispora cellulosiformans</name>
    <dbReference type="NCBI Taxonomy" id="2614688"/>
    <lineage>
        <taxon>Bacteria</taxon>
        <taxon>Bacillati</taxon>
        <taxon>Actinomycetota</taxon>
        <taxon>Actinomycetes</taxon>
        <taxon>Streptosporangiales</taxon>
        <taxon>Streptosporangiaceae</taxon>
        <taxon>Microbispora</taxon>
    </lineage>
</organism>
<evidence type="ECO:0000313" key="2">
    <source>
        <dbReference type="Proteomes" id="UP000327011"/>
    </source>
</evidence>
<dbReference type="Proteomes" id="UP000327011">
    <property type="component" value="Unassembled WGS sequence"/>
</dbReference>
<name>A0A5J5JZW1_9ACTN</name>
<dbReference type="RefSeq" id="WP_150937114.1">
    <property type="nucleotide sequence ID" value="NZ_VYTZ01000010.1"/>
</dbReference>